<sequence>MAWVKLKVTFKGQALEFEMSQTGSLAVVTAIIPCYRCTATLERAVASVAAQSLVPAELILVDDCSGDDTRLLMQAIAAKYTAGWIRTVLLDKNMGAGSARNAGWAIATQPYIAFLDSDDAWHPEKVRIQLNLMLNQPELALCGHTHQILLKDDLPDWKLQTDGGKSIARPISKWQLLIANRFVTPSVMLRRDISCRFLEGQRFMEDRMLWLNIVCSNQRVARIPVALAATYKSGFGHSGLSAQWLNMARGDFGNYRRLLNSKYISHIEFAALNLFSAIKFLRRLVIHRFFSDKSR</sequence>
<reference evidence="2 3" key="1">
    <citation type="submission" date="2018-05" db="EMBL/GenBank/DDBJ databases">
        <title>Rhodoferax soyangensis sp.nov., isolated from an oligotrophic freshwater lake.</title>
        <authorList>
            <person name="Park M."/>
        </authorList>
    </citation>
    <scope>NUCLEOTIDE SEQUENCE [LARGE SCALE GENOMIC DNA]</scope>
    <source>
        <strain evidence="2 3">IMCC26218</strain>
    </source>
</reference>
<feature type="domain" description="Glycosyltransferase 2-like" evidence="1">
    <location>
        <begin position="30"/>
        <end position="160"/>
    </location>
</feature>
<dbReference type="InterPro" id="IPR029044">
    <property type="entry name" value="Nucleotide-diphossugar_trans"/>
</dbReference>
<keyword evidence="3" id="KW-1185">Reference proteome</keyword>
<dbReference type="CDD" id="cd00761">
    <property type="entry name" value="Glyco_tranf_GTA_type"/>
    <property type="match status" value="1"/>
</dbReference>
<proteinExistence type="predicted"/>
<dbReference type="InterPro" id="IPR001173">
    <property type="entry name" value="Glyco_trans_2-like"/>
</dbReference>
<dbReference type="PANTHER" id="PTHR43685:SF2">
    <property type="entry name" value="GLYCOSYLTRANSFERASE 2-LIKE DOMAIN-CONTAINING PROTEIN"/>
    <property type="match status" value="1"/>
</dbReference>
<dbReference type="AlphaFoldDB" id="A0A3E1R990"/>
<evidence type="ECO:0000313" key="3">
    <source>
        <dbReference type="Proteomes" id="UP000260665"/>
    </source>
</evidence>
<comment type="caution">
    <text evidence="2">The sequence shown here is derived from an EMBL/GenBank/DDBJ whole genome shotgun (WGS) entry which is preliminary data.</text>
</comment>
<gene>
    <name evidence="2" type="ORF">DIC66_16050</name>
</gene>
<dbReference type="SUPFAM" id="SSF53448">
    <property type="entry name" value="Nucleotide-diphospho-sugar transferases"/>
    <property type="match status" value="1"/>
</dbReference>
<dbReference type="EMBL" id="QFZK01000011">
    <property type="protein sequence ID" value="RFO95938.1"/>
    <property type="molecule type" value="Genomic_DNA"/>
</dbReference>
<accession>A0A3E1R990</accession>
<dbReference type="PANTHER" id="PTHR43685">
    <property type="entry name" value="GLYCOSYLTRANSFERASE"/>
    <property type="match status" value="1"/>
</dbReference>
<dbReference type="Gene3D" id="3.90.550.10">
    <property type="entry name" value="Spore Coat Polysaccharide Biosynthesis Protein SpsA, Chain A"/>
    <property type="match status" value="1"/>
</dbReference>
<evidence type="ECO:0000313" key="2">
    <source>
        <dbReference type="EMBL" id="RFO95938.1"/>
    </source>
</evidence>
<organism evidence="2 3">
    <name type="scientific">Rhodoferax lacus</name>
    <dbReference type="NCBI Taxonomy" id="2184758"/>
    <lineage>
        <taxon>Bacteria</taxon>
        <taxon>Pseudomonadati</taxon>
        <taxon>Pseudomonadota</taxon>
        <taxon>Betaproteobacteria</taxon>
        <taxon>Burkholderiales</taxon>
        <taxon>Comamonadaceae</taxon>
        <taxon>Rhodoferax</taxon>
    </lineage>
</organism>
<dbReference type="Proteomes" id="UP000260665">
    <property type="component" value="Unassembled WGS sequence"/>
</dbReference>
<name>A0A3E1R990_9BURK</name>
<protein>
    <recommendedName>
        <fullName evidence="1">Glycosyltransferase 2-like domain-containing protein</fullName>
    </recommendedName>
</protein>
<dbReference type="Pfam" id="PF00535">
    <property type="entry name" value="Glycos_transf_2"/>
    <property type="match status" value="1"/>
</dbReference>
<evidence type="ECO:0000259" key="1">
    <source>
        <dbReference type="Pfam" id="PF00535"/>
    </source>
</evidence>
<dbReference type="InterPro" id="IPR050834">
    <property type="entry name" value="Glycosyltransf_2"/>
</dbReference>